<dbReference type="Pfam" id="PF25768">
    <property type="entry name" value="TPR_IFT121"/>
    <property type="match status" value="1"/>
</dbReference>
<dbReference type="GO" id="GO:1905515">
    <property type="term" value="P:non-motile cilium assembly"/>
    <property type="evidence" value="ECO:0007669"/>
    <property type="project" value="TreeGrafter"/>
</dbReference>
<evidence type="ECO:0000259" key="11">
    <source>
        <dbReference type="Pfam" id="PF23145"/>
    </source>
</evidence>
<name>A0AAD5XSB6_9FUNG</name>
<feature type="domain" description="IFT121/TULP4 N-terminal" evidence="14">
    <location>
        <begin position="1"/>
        <end position="364"/>
    </location>
</feature>
<evidence type="ECO:0000256" key="6">
    <source>
        <dbReference type="ARBA" id="ARBA00023069"/>
    </source>
</evidence>
<dbReference type="GO" id="GO:0097730">
    <property type="term" value="C:non-motile cilium"/>
    <property type="evidence" value="ECO:0007669"/>
    <property type="project" value="TreeGrafter"/>
</dbReference>
<dbReference type="PANTHER" id="PTHR12764">
    <property type="entry name" value="WD REPEAT DOMAIN-RELATED"/>
    <property type="match status" value="1"/>
</dbReference>
<evidence type="ECO:0000256" key="9">
    <source>
        <dbReference type="PROSITE-ProRule" id="PRU00221"/>
    </source>
</evidence>
<dbReference type="PANTHER" id="PTHR12764:SF5">
    <property type="entry name" value="LD29485P"/>
    <property type="match status" value="1"/>
</dbReference>
<dbReference type="InterPro" id="IPR036322">
    <property type="entry name" value="WD40_repeat_dom_sf"/>
</dbReference>
<evidence type="ECO:0000256" key="8">
    <source>
        <dbReference type="ARBA" id="ARBA00023273"/>
    </source>
</evidence>
<organism evidence="16 17">
    <name type="scientific">Geranomyces variabilis</name>
    <dbReference type="NCBI Taxonomy" id="109894"/>
    <lineage>
        <taxon>Eukaryota</taxon>
        <taxon>Fungi</taxon>
        <taxon>Fungi incertae sedis</taxon>
        <taxon>Chytridiomycota</taxon>
        <taxon>Chytridiomycota incertae sedis</taxon>
        <taxon>Chytridiomycetes</taxon>
        <taxon>Spizellomycetales</taxon>
        <taxon>Powellomycetaceae</taxon>
        <taxon>Geranomyces</taxon>
    </lineage>
</organism>
<proteinExistence type="predicted"/>
<dbReference type="InterPro" id="IPR017233">
    <property type="entry name" value="WDR35"/>
</dbReference>
<dbReference type="PROSITE" id="PS50082">
    <property type="entry name" value="WD_REPEATS_2"/>
    <property type="match status" value="1"/>
</dbReference>
<dbReference type="GO" id="GO:0030991">
    <property type="term" value="C:intraciliary transport particle A"/>
    <property type="evidence" value="ECO:0007669"/>
    <property type="project" value="TreeGrafter"/>
</dbReference>
<feature type="domain" description="IFT121-like TPR repeats" evidence="15">
    <location>
        <begin position="1054"/>
        <end position="1153"/>
    </location>
</feature>
<feature type="domain" description="IFT121 second beta-propeller" evidence="13">
    <location>
        <begin position="369"/>
        <end position="705"/>
    </location>
</feature>
<protein>
    <submittedName>
        <fullName evidence="16">WD repeat-containing protein 35</fullName>
    </submittedName>
</protein>
<dbReference type="PIRSF" id="PIRSF037536">
    <property type="entry name" value="WD_repeat_p35"/>
    <property type="match status" value="1"/>
</dbReference>
<dbReference type="EMBL" id="JADGJQ010000029">
    <property type="protein sequence ID" value="KAJ3178069.1"/>
    <property type="molecule type" value="Genomic_DNA"/>
</dbReference>
<accession>A0AAD5XSB6</accession>
<dbReference type="GO" id="GO:0061512">
    <property type="term" value="P:protein localization to cilium"/>
    <property type="evidence" value="ECO:0007669"/>
    <property type="project" value="TreeGrafter"/>
</dbReference>
<feature type="domain" description="IFT80/172/WDR35 TPR" evidence="12">
    <location>
        <begin position="736"/>
        <end position="836"/>
    </location>
</feature>
<dbReference type="InterPro" id="IPR057979">
    <property type="entry name" value="TPR_IFT121"/>
</dbReference>
<feature type="compositionally biased region" description="Low complexity" evidence="10">
    <location>
        <begin position="48"/>
        <end position="57"/>
    </location>
</feature>
<evidence type="ECO:0000259" key="15">
    <source>
        <dbReference type="Pfam" id="PF25768"/>
    </source>
</evidence>
<evidence type="ECO:0000259" key="14">
    <source>
        <dbReference type="Pfam" id="PF24797"/>
    </source>
</evidence>
<comment type="caution">
    <text evidence="16">The sequence shown here is derived from an EMBL/GenBank/DDBJ whole genome shotgun (WGS) entry which is preliminary data.</text>
</comment>
<dbReference type="SUPFAM" id="SSF50978">
    <property type="entry name" value="WD40 repeat-like"/>
    <property type="match status" value="2"/>
</dbReference>
<dbReference type="InterPro" id="IPR056170">
    <property type="entry name" value="Znf_IFT121-like"/>
</dbReference>
<dbReference type="Pfam" id="PF23390">
    <property type="entry name" value="Beta-prop_WDR35_2nd"/>
    <property type="match status" value="1"/>
</dbReference>
<dbReference type="Proteomes" id="UP001212152">
    <property type="component" value="Unassembled WGS sequence"/>
</dbReference>
<dbReference type="Gene3D" id="1.25.40.470">
    <property type="match status" value="1"/>
</dbReference>
<dbReference type="Pfam" id="PF23387">
    <property type="entry name" value="TPR_IFT80_172"/>
    <property type="match status" value="1"/>
</dbReference>
<feature type="repeat" description="WD" evidence="9">
    <location>
        <begin position="98"/>
        <end position="129"/>
    </location>
</feature>
<keyword evidence="8" id="KW-0966">Cell projection</keyword>
<evidence type="ECO:0000256" key="10">
    <source>
        <dbReference type="SAM" id="MobiDB-lite"/>
    </source>
</evidence>
<feature type="domain" description="IFT121-like zinc finger" evidence="11">
    <location>
        <begin position="1183"/>
        <end position="1224"/>
    </location>
</feature>
<dbReference type="InterPro" id="IPR001680">
    <property type="entry name" value="WD40_rpt"/>
</dbReference>
<keyword evidence="17" id="KW-1185">Reference proteome</keyword>
<dbReference type="AlphaFoldDB" id="A0AAD5XSB6"/>
<dbReference type="Gene3D" id="2.130.10.10">
    <property type="entry name" value="YVTN repeat-like/Quinoprotein amine dehydrogenase"/>
    <property type="match status" value="1"/>
</dbReference>
<keyword evidence="6" id="KW-0969">Cilium</keyword>
<dbReference type="FunFam" id="1.25.40.470:FF:000004">
    <property type="entry name" value="WD repeat-containing protein 35"/>
    <property type="match status" value="1"/>
</dbReference>
<evidence type="ECO:0000259" key="12">
    <source>
        <dbReference type="Pfam" id="PF23387"/>
    </source>
</evidence>
<dbReference type="InterPro" id="IPR056159">
    <property type="entry name" value="Beta-prop_IFT121_TULP_N"/>
</dbReference>
<keyword evidence="3 9" id="KW-0853">WD repeat</keyword>
<evidence type="ECO:0000256" key="2">
    <source>
        <dbReference type="ARBA" id="ARBA00022490"/>
    </source>
</evidence>
<comment type="subcellular location">
    <subcellularLocation>
        <location evidence="1">Cytoplasm</location>
        <location evidence="1">Cytoskeleton</location>
        <location evidence="1">Cilium basal body</location>
    </subcellularLocation>
</comment>
<dbReference type="GO" id="GO:0035721">
    <property type="term" value="P:intraciliary retrograde transport"/>
    <property type="evidence" value="ECO:0007669"/>
    <property type="project" value="TreeGrafter"/>
</dbReference>
<dbReference type="InterPro" id="IPR056158">
    <property type="entry name" value="Beta-prop_IFT121_2nd"/>
</dbReference>
<dbReference type="InterPro" id="IPR015943">
    <property type="entry name" value="WD40/YVTN_repeat-like_dom_sf"/>
</dbReference>
<feature type="compositionally biased region" description="Gly residues" evidence="10">
    <location>
        <begin position="58"/>
        <end position="85"/>
    </location>
</feature>
<keyword evidence="7" id="KW-0206">Cytoskeleton</keyword>
<reference evidence="16" key="1">
    <citation type="submission" date="2020-05" db="EMBL/GenBank/DDBJ databases">
        <title>Phylogenomic resolution of chytrid fungi.</title>
        <authorList>
            <person name="Stajich J.E."/>
            <person name="Amses K."/>
            <person name="Simmons R."/>
            <person name="Seto K."/>
            <person name="Myers J."/>
            <person name="Bonds A."/>
            <person name="Quandt C.A."/>
            <person name="Barry K."/>
            <person name="Liu P."/>
            <person name="Grigoriev I."/>
            <person name="Longcore J.E."/>
            <person name="James T.Y."/>
        </authorList>
    </citation>
    <scope>NUCLEOTIDE SEQUENCE</scope>
    <source>
        <strain evidence="16">JEL0379</strain>
    </source>
</reference>
<evidence type="ECO:0000256" key="1">
    <source>
        <dbReference type="ARBA" id="ARBA00004120"/>
    </source>
</evidence>
<keyword evidence="5" id="KW-0970">Cilium biogenesis/degradation</keyword>
<feature type="region of interest" description="Disordered" evidence="10">
    <location>
        <begin position="48"/>
        <end position="93"/>
    </location>
</feature>
<keyword evidence="2" id="KW-0963">Cytoplasm</keyword>
<evidence type="ECO:0000256" key="4">
    <source>
        <dbReference type="ARBA" id="ARBA00022737"/>
    </source>
</evidence>
<dbReference type="Pfam" id="PF24797">
    <property type="entry name" value="Beta-prop_WDR35_TULP_N"/>
    <property type="match status" value="1"/>
</dbReference>
<sequence length="1225" mass="136183">MFIYLSKKIAIPNGIKLRTVAWNNDQGWIACGGEEGLLKVLKLETPTTGSSGPAGATAAGGGGVADRNGAGTGGSGAAGTGGGKGAAAPSNLSMNQTLEGHNGAVAVSTWNPQHHKLTTSDDNGLIIVWILYKGIWYEEMINNRNKSIVADMQWNKDGSKICIVYQDGAVIVGSVDGNRLWGKELKINMAHVQWTPDGQRILFGTAAGELQLYDSTGAFMSKIPNFCSDEAGLIKIASMDWYNGSNGYVEPRIACLAICFENGKMQIMRDERDRSPFLIDTNMRHVNMKWNNNGSILAVSGVQFIKSSQGEEKEISVVQFFSPHGHFLRSLKVPGKRITSLSWEYSGLRIALAVDSFIYFANIRPDYRWTFFANDVLAYAYNRADRAETILTYWNTKTNERYTKPVSKLLLMTSYAENSLLITNSEDEETDQWILTVANAIGTAQETKFIDFEPTFAAMTKTHVFVASTDIVLHWQFKLVGTGKPTAVDVLRRVDARERAFHIDDVNIIGAGSSAASVTDLRKHSATADPIVSITASETTLLVARQSGALHQFALPSITLDNKYTLPLRMQSIVVNCNATRLAILDVAGVLKLFELSKEDGVALHAAAAPGAVGGMVGGKSEGGSLLNFERKDVWDFKWADDNPELFAIMEKTRMYVFRNLDPEEPITCNGYICSFDSLLIKAVLLDDIMLSPDKPGRELTVNIETKALRDTRNILSQVGLADGFQFVEEHPHPRLWKLIVDAAFEQLDFNVAKKALVKCGDYPGLQFVKTMQKLDDENKQRAEVAAYFGQYETAERIYLDMDRKDLAIELRERIGDWFRVVQLIKSGGGGDDIVLEKAWGHIGNYYYDRQKWAQAATYYAQGRNFERLAECYYLTEEYDGLEKLINTLPEASEILRDIADKFVSVGMVEQAARAFVKAGDVKSAVDACMQMNQWNMAIDLANQHSFSGIEALLNQYAAHLLASGKKLDMIELYRQANYCQNSAKLLYELAREAAKANKNPLTIKKMYVLAALEVERYHTLTRGQTATKEQTTAALDGLLVEDSKTATESRFLDEAWRGAEAYHFYILAQRQFYAGNVDGAVKTALHLREYEDLIDARVIFTLLALVSFYAKRFEACSKAFVKLESLPGASEAELEKFEKLAMNIFMKFPPQDHKSHLVPCTNCADFIRDTDTYCTHCHITFPTCIASGRPILDSLHFMCHVCKHRAIEAEISTLACCPLCHTTL</sequence>
<dbReference type="InterPro" id="IPR057361">
    <property type="entry name" value="TPR_WDR35"/>
</dbReference>
<dbReference type="InterPro" id="IPR056157">
    <property type="entry name" value="TPR_IFT80_172_dom"/>
</dbReference>
<evidence type="ECO:0000313" key="16">
    <source>
        <dbReference type="EMBL" id="KAJ3178069.1"/>
    </source>
</evidence>
<keyword evidence="4" id="KW-0677">Repeat</keyword>
<evidence type="ECO:0000256" key="7">
    <source>
        <dbReference type="ARBA" id="ARBA00023212"/>
    </source>
</evidence>
<evidence type="ECO:0000313" key="17">
    <source>
        <dbReference type="Proteomes" id="UP001212152"/>
    </source>
</evidence>
<dbReference type="Pfam" id="PF23145">
    <property type="entry name" value="Zf_2nd_IFT121"/>
    <property type="match status" value="1"/>
</dbReference>
<evidence type="ECO:0000256" key="3">
    <source>
        <dbReference type="ARBA" id="ARBA00022574"/>
    </source>
</evidence>
<dbReference type="InterPro" id="IPR039857">
    <property type="entry name" value="Ift122/121"/>
</dbReference>
<gene>
    <name evidence="16" type="primary">WDR35</name>
    <name evidence="16" type="ORF">HDU87_003851</name>
</gene>
<evidence type="ECO:0000259" key="13">
    <source>
        <dbReference type="Pfam" id="PF23390"/>
    </source>
</evidence>
<dbReference type="Pfam" id="PF25170">
    <property type="entry name" value="TPR_WDR35"/>
    <property type="match status" value="1"/>
</dbReference>
<evidence type="ECO:0000256" key="5">
    <source>
        <dbReference type="ARBA" id="ARBA00022794"/>
    </source>
</evidence>